<protein>
    <submittedName>
        <fullName evidence="1">Uncharacterized protein</fullName>
    </submittedName>
</protein>
<name>A0ABP7VGN3_9BACI</name>
<evidence type="ECO:0000313" key="1">
    <source>
        <dbReference type="EMBL" id="GAA4066936.1"/>
    </source>
</evidence>
<dbReference type="EMBL" id="BAABDL010000060">
    <property type="protein sequence ID" value="GAA4066936.1"/>
    <property type="molecule type" value="Genomic_DNA"/>
</dbReference>
<organism evidence="1 2">
    <name type="scientific">Amphibacillus indicireducens</name>
    <dbReference type="NCBI Taxonomy" id="1076330"/>
    <lineage>
        <taxon>Bacteria</taxon>
        <taxon>Bacillati</taxon>
        <taxon>Bacillota</taxon>
        <taxon>Bacilli</taxon>
        <taxon>Bacillales</taxon>
        <taxon>Bacillaceae</taxon>
        <taxon>Amphibacillus</taxon>
    </lineage>
</organism>
<sequence length="84" mass="9766">MKRNFLIILVAAVTSFVSVFLLNQNRQNKVLEELTDLKRSMQLRNNTHFPIQEAGLPYTDNLDNAKMVSEGSQYGVEYYNRLQK</sequence>
<proteinExistence type="predicted"/>
<evidence type="ECO:0000313" key="2">
    <source>
        <dbReference type="Proteomes" id="UP001501734"/>
    </source>
</evidence>
<reference evidence="2" key="1">
    <citation type="journal article" date="2019" name="Int. J. Syst. Evol. Microbiol.">
        <title>The Global Catalogue of Microorganisms (GCM) 10K type strain sequencing project: providing services to taxonomists for standard genome sequencing and annotation.</title>
        <authorList>
            <consortium name="The Broad Institute Genomics Platform"/>
            <consortium name="The Broad Institute Genome Sequencing Center for Infectious Disease"/>
            <person name="Wu L."/>
            <person name="Ma J."/>
        </authorList>
    </citation>
    <scope>NUCLEOTIDE SEQUENCE [LARGE SCALE GENOMIC DNA]</scope>
    <source>
        <strain evidence="2">JCM 17250</strain>
    </source>
</reference>
<accession>A0ABP7VGN3</accession>
<dbReference type="Proteomes" id="UP001501734">
    <property type="component" value="Unassembled WGS sequence"/>
</dbReference>
<comment type="caution">
    <text evidence="1">The sequence shown here is derived from an EMBL/GenBank/DDBJ whole genome shotgun (WGS) entry which is preliminary data.</text>
</comment>
<dbReference type="RefSeq" id="WP_344911254.1">
    <property type="nucleotide sequence ID" value="NZ_BAABDL010000060.1"/>
</dbReference>
<gene>
    <name evidence="1" type="ORF">GCM10022410_11560</name>
</gene>
<keyword evidence="2" id="KW-1185">Reference proteome</keyword>